<proteinExistence type="predicted"/>
<feature type="region of interest" description="Disordered" evidence="1">
    <location>
        <begin position="79"/>
        <end position="145"/>
    </location>
</feature>
<evidence type="ECO:0000313" key="3">
    <source>
        <dbReference type="Proteomes" id="UP000261540"/>
    </source>
</evidence>
<dbReference type="GeneTree" id="ENSGT00940000160176"/>
<dbReference type="PANTHER" id="PTHR22738:SF4">
    <property type="entry name" value="RAS ASSOCIATION DOMAIN-CONTAINING PROTEIN 4"/>
    <property type="match status" value="1"/>
</dbReference>
<organism evidence="2 3">
    <name type="scientific">Paramormyrops kingsleyae</name>
    <dbReference type="NCBI Taxonomy" id="1676925"/>
    <lineage>
        <taxon>Eukaryota</taxon>
        <taxon>Metazoa</taxon>
        <taxon>Chordata</taxon>
        <taxon>Craniata</taxon>
        <taxon>Vertebrata</taxon>
        <taxon>Euteleostomi</taxon>
        <taxon>Actinopterygii</taxon>
        <taxon>Neopterygii</taxon>
        <taxon>Teleostei</taxon>
        <taxon>Osteoglossocephala</taxon>
        <taxon>Osteoglossomorpha</taxon>
        <taxon>Osteoglossiformes</taxon>
        <taxon>Mormyridae</taxon>
        <taxon>Paramormyrops</taxon>
    </lineage>
</organism>
<keyword evidence="3" id="KW-1185">Reference proteome</keyword>
<evidence type="ECO:0000313" key="2">
    <source>
        <dbReference type="Ensembl" id="ENSPKIP00000039998.1"/>
    </source>
</evidence>
<dbReference type="Ensembl" id="ENSPKIT00000021012.1">
    <property type="protein sequence ID" value="ENSPKIP00000039998.1"/>
    <property type="gene ID" value="ENSPKIG00000017138.1"/>
</dbReference>
<dbReference type="Gene3D" id="3.10.20.90">
    <property type="entry name" value="Phosphatidylinositol 3-kinase Catalytic Subunit, Chain A, domain 1"/>
    <property type="match status" value="1"/>
</dbReference>
<dbReference type="PANTHER" id="PTHR22738">
    <property type="entry name" value="RASSF"/>
    <property type="match status" value="1"/>
</dbReference>
<name>A0A3B3TC50_9TELE</name>
<protein>
    <submittedName>
        <fullName evidence="2">Ras association domain family member 4a</fullName>
    </submittedName>
</protein>
<sequence length="277" mass="31650">MEDCHASLVKISEDRVLTKTEMMSLLKTYNCYHEGKSFQLRSREEDGELIIEGLLSVSWGLRRPIRLQMQDDNERFQHSSAGIGREDEAKTSSPLQQTSLESNNNESSDASVSEDETPQLMRTRSDASFMGIQRRSRRHSQGEMQRMKKHRFSINGHFYNHKTSIFTPTYGSVTNVRVKSTMTTVQVLRLLLNKFRVSESSVWAVDMSSLLFNACEILSRLFTFDIYAGRLKIIWKSLCCTWYMNLGVGVSPLSVFDANAQCSPCSGKRNLSFWLAV</sequence>
<dbReference type="AlphaFoldDB" id="A0A3B3TC50"/>
<accession>A0A3B3TC50</accession>
<dbReference type="GO" id="GO:0007165">
    <property type="term" value="P:signal transduction"/>
    <property type="evidence" value="ECO:0007669"/>
    <property type="project" value="TreeGrafter"/>
</dbReference>
<evidence type="ECO:0000256" key="1">
    <source>
        <dbReference type="SAM" id="MobiDB-lite"/>
    </source>
</evidence>
<feature type="compositionally biased region" description="Polar residues" evidence="1">
    <location>
        <begin position="91"/>
        <end position="111"/>
    </location>
</feature>
<dbReference type="InterPro" id="IPR033614">
    <property type="entry name" value="RASSF1-6"/>
</dbReference>
<reference evidence="2" key="2">
    <citation type="submission" date="2025-09" db="UniProtKB">
        <authorList>
            <consortium name="Ensembl"/>
        </authorList>
    </citation>
    <scope>IDENTIFICATION</scope>
</reference>
<reference evidence="2" key="1">
    <citation type="submission" date="2025-08" db="UniProtKB">
        <authorList>
            <consortium name="Ensembl"/>
        </authorList>
    </citation>
    <scope>IDENTIFICATION</scope>
</reference>
<dbReference type="Proteomes" id="UP000261540">
    <property type="component" value="Unplaced"/>
</dbReference>